<comment type="subunit">
    <text evidence="2">Homodimer.</text>
</comment>
<dbReference type="InParanoid" id="A0A078B5P4"/>
<dbReference type="InterPro" id="IPR000652">
    <property type="entry name" value="Triosephosphate_isomerase"/>
</dbReference>
<dbReference type="OMA" id="NWKMHMT"/>
<dbReference type="SUPFAM" id="SSF51351">
    <property type="entry name" value="Triosephosphate isomerase (TIM)"/>
    <property type="match status" value="1"/>
</dbReference>
<keyword evidence="4" id="KW-0312">Gluconeogenesis</keyword>
<dbReference type="InterPro" id="IPR020861">
    <property type="entry name" value="Triosephosphate_isomerase_AS"/>
</dbReference>
<dbReference type="InterPro" id="IPR035990">
    <property type="entry name" value="TIM_sf"/>
</dbReference>
<gene>
    <name evidence="5" type="primary">Contig10229.g10918</name>
    <name evidence="5" type="ORF">STYLEM_17963</name>
</gene>
<dbReference type="InterPro" id="IPR022896">
    <property type="entry name" value="TrioseP_Isoase_bac/euk"/>
</dbReference>
<dbReference type="PANTHER" id="PTHR21139:SF2">
    <property type="entry name" value="TRIOSEPHOSPHATE ISOMERASE"/>
    <property type="match status" value="1"/>
</dbReference>
<dbReference type="UniPathway" id="UPA00109">
    <property type="reaction ID" value="UER00189"/>
</dbReference>
<dbReference type="EMBL" id="CCKQ01016945">
    <property type="protein sequence ID" value="CDW88838.1"/>
    <property type="molecule type" value="Genomic_DNA"/>
</dbReference>
<evidence type="ECO:0000256" key="4">
    <source>
        <dbReference type="RuleBase" id="RU363013"/>
    </source>
</evidence>
<dbReference type="Pfam" id="PF00121">
    <property type="entry name" value="TIM"/>
    <property type="match status" value="1"/>
</dbReference>
<proteinExistence type="inferred from homology"/>
<dbReference type="GO" id="GO:0006094">
    <property type="term" value="P:gluconeogenesis"/>
    <property type="evidence" value="ECO:0007669"/>
    <property type="project" value="UniProtKB-UniPathway"/>
</dbReference>
<evidence type="ECO:0000256" key="2">
    <source>
        <dbReference type="ARBA" id="ARBA00011738"/>
    </source>
</evidence>
<sequence length="252" mass="27684">MRKLLVGGNWKQNGTVKFAHDFSQNVLNKAKFDANKVEVVVSPSTLHLLTAKQALQNHIQVSAQNISQYKNGAYTGELSAEMLNDAGIHWTILGHSERRHVFGESDKVVGEKVKHALAHNLKVIACIGEKLDERESGKTQVVNERQLNAIRELVNDWSNVVIAYEPVWAIGTGKTASPEQAQEVHDQLRQWLKSNVSADAANATRILYGGSVTEKNADELIAKRDVDGFLVGGAALKEGFLDIIRAANDAKK</sequence>
<dbReference type="FunFam" id="3.20.20.70:FF:000025">
    <property type="entry name" value="Triosephosphate isomerase"/>
    <property type="match status" value="1"/>
</dbReference>
<keyword evidence="4" id="KW-0324">Glycolysis</keyword>
<dbReference type="Proteomes" id="UP000039865">
    <property type="component" value="Unassembled WGS sequence"/>
</dbReference>
<dbReference type="FunCoup" id="A0A078B5P4">
    <property type="interactions" value="228"/>
</dbReference>
<evidence type="ECO:0000256" key="3">
    <source>
        <dbReference type="ARBA" id="ARBA00023235"/>
    </source>
</evidence>
<comment type="pathway">
    <text evidence="4">Carbohydrate biosynthesis; gluconeogenesis.</text>
</comment>
<reference evidence="5 6" key="1">
    <citation type="submission" date="2014-06" db="EMBL/GenBank/DDBJ databases">
        <authorList>
            <person name="Swart Estienne"/>
        </authorList>
    </citation>
    <scope>NUCLEOTIDE SEQUENCE [LARGE SCALE GENOMIC DNA]</scope>
    <source>
        <strain evidence="5 6">130c</strain>
    </source>
</reference>
<dbReference type="CDD" id="cd00311">
    <property type="entry name" value="TIM"/>
    <property type="match status" value="1"/>
</dbReference>
<dbReference type="EC" id="5.3.1.1" evidence="4"/>
<dbReference type="GO" id="GO:0046166">
    <property type="term" value="P:glyceraldehyde-3-phosphate biosynthetic process"/>
    <property type="evidence" value="ECO:0007669"/>
    <property type="project" value="TreeGrafter"/>
</dbReference>
<dbReference type="PROSITE" id="PS51440">
    <property type="entry name" value="TIM_2"/>
    <property type="match status" value="1"/>
</dbReference>
<accession>A0A078B5P4</accession>
<keyword evidence="3 4" id="KW-0413">Isomerase</keyword>
<keyword evidence="6" id="KW-1185">Reference proteome</keyword>
<dbReference type="HAMAP" id="MF_00147_B">
    <property type="entry name" value="TIM_B"/>
    <property type="match status" value="1"/>
</dbReference>
<dbReference type="GO" id="GO:0004807">
    <property type="term" value="F:triose-phosphate isomerase activity"/>
    <property type="evidence" value="ECO:0007669"/>
    <property type="project" value="UniProtKB-EC"/>
</dbReference>
<dbReference type="GO" id="GO:0019563">
    <property type="term" value="P:glycerol catabolic process"/>
    <property type="evidence" value="ECO:0007669"/>
    <property type="project" value="TreeGrafter"/>
</dbReference>
<dbReference type="UniPathway" id="UPA00138"/>
<dbReference type="NCBIfam" id="TIGR00419">
    <property type="entry name" value="tim"/>
    <property type="match status" value="1"/>
</dbReference>
<evidence type="ECO:0000313" key="6">
    <source>
        <dbReference type="Proteomes" id="UP000039865"/>
    </source>
</evidence>
<dbReference type="OrthoDB" id="6715177at2759"/>
<dbReference type="GO" id="GO:0005829">
    <property type="term" value="C:cytosol"/>
    <property type="evidence" value="ECO:0007669"/>
    <property type="project" value="TreeGrafter"/>
</dbReference>
<evidence type="ECO:0000256" key="1">
    <source>
        <dbReference type="ARBA" id="ARBA00007422"/>
    </source>
</evidence>
<name>A0A078B5P4_STYLE</name>
<dbReference type="Gene3D" id="3.20.20.70">
    <property type="entry name" value="Aldolase class I"/>
    <property type="match status" value="1"/>
</dbReference>
<dbReference type="AlphaFoldDB" id="A0A078B5P4"/>
<dbReference type="PROSITE" id="PS00171">
    <property type="entry name" value="TIM_1"/>
    <property type="match status" value="1"/>
</dbReference>
<dbReference type="PANTHER" id="PTHR21139">
    <property type="entry name" value="TRIOSEPHOSPHATE ISOMERASE"/>
    <property type="match status" value="1"/>
</dbReference>
<comment type="similarity">
    <text evidence="1 4">Belongs to the triosephosphate isomerase family.</text>
</comment>
<evidence type="ECO:0000313" key="5">
    <source>
        <dbReference type="EMBL" id="CDW88838.1"/>
    </source>
</evidence>
<organism evidence="5 6">
    <name type="scientific">Stylonychia lemnae</name>
    <name type="common">Ciliate</name>
    <dbReference type="NCBI Taxonomy" id="5949"/>
    <lineage>
        <taxon>Eukaryota</taxon>
        <taxon>Sar</taxon>
        <taxon>Alveolata</taxon>
        <taxon>Ciliophora</taxon>
        <taxon>Intramacronucleata</taxon>
        <taxon>Spirotrichea</taxon>
        <taxon>Stichotrichia</taxon>
        <taxon>Sporadotrichida</taxon>
        <taxon>Oxytrichidae</taxon>
        <taxon>Stylonychinae</taxon>
        <taxon>Stylonychia</taxon>
    </lineage>
</organism>
<comment type="pathway">
    <text evidence="4">Carbohydrate degradation; glycolysis; D-glyceraldehyde 3-phosphate from glycerone phosphate: step 1/1.</text>
</comment>
<protein>
    <recommendedName>
        <fullName evidence="4">Triosephosphate isomerase</fullName>
        <ecNumber evidence="4">5.3.1.1</ecNumber>
    </recommendedName>
</protein>
<comment type="catalytic activity">
    <reaction evidence="4">
        <text>D-glyceraldehyde 3-phosphate = dihydroxyacetone phosphate</text>
        <dbReference type="Rhea" id="RHEA:18585"/>
        <dbReference type="ChEBI" id="CHEBI:57642"/>
        <dbReference type="ChEBI" id="CHEBI:59776"/>
        <dbReference type="EC" id="5.3.1.1"/>
    </reaction>
</comment>
<dbReference type="InterPro" id="IPR013785">
    <property type="entry name" value="Aldolase_TIM"/>
</dbReference>
<dbReference type="GO" id="GO:0006096">
    <property type="term" value="P:glycolytic process"/>
    <property type="evidence" value="ECO:0007669"/>
    <property type="project" value="UniProtKB-UniPathway"/>
</dbReference>